<keyword evidence="7 16" id="KW-0812">Transmembrane</keyword>
<keyword evidence="20" id="KW-1185">Reference proteome</keyword>
<dbReference type="FunFam" id="3.30.565.10:FF:000013">
    <property type="entry name" value="Two-component sensor histidine kinase"/>
    <property type="match status" value="1"/>
</dbReference>
<feature type="transmembrane region" description="Helical" evidence="16">
    <location>
        <begin position="193"/>
        <end position="212"/>
    </location>
</feature>
<dbReference type="Pfam" id="PF00672">
    <property type="entry name" value="HAMP"/>
    <property type="match status" value="1"/>
</dbReference>
<dbReference type="SMART" id="SM00304">
    <property type="entry name" value="HAMP"/>
    <property type="match status" value="1"/>
</dbReference>
<dbReference type="SUPFAM" id="SSF158472">
    <property type="entry name" value="HAMP domain-like"/>
    <property type="match status" value="1"/>
</dbReference>
<evidence type="ECO:0000256" key="4">
    <source>
        <dbReference type="ARBA" id="ARBA00022475"/>
    </source>
</evidence>
<keyword evidence="9 19" id="KW-0418">Kinase</keyword>
<proteinExistence type="predicted"/>
<dbReference type="Pfam" id="PF02518">
    <property type="entry name" value="HATPase_c"/>
    <property type="match status" value="1"/>
</dbReference>
<name>A0A4V1Q7T2_9ACTN</name>
<keyword evidence="6" id="KW-0808">Transferase</keyword>
<evidence type="ECO:0000256" key="15">
    <source>
        <dbReference type="SAM" id="MobiDB-lite"/>
    </source>
</evidence>
<keyword evidence="13 16" id="KW-0472">Membrane</keyword>
<dbReference type="InterPro" id="IPR003660">
    <property type="entry name" value="HAMP_dom"/>
</dbReference>
<evidence type="ECO:0000259" key="17">
    <source>
        <dbReference type="PROSITE" id="PS50109"/>
    </source>
</evidence>
<reference evidence="19 20" key="1">
    <citation type="submission" date="2018-01" db="EMBL/GenBank/DDBJ databases">
        <title>Lactibacter flavus gen. nov., sp. nov., a novel bacterium of the family Propionibacteriaceae isolated from raw milk and dairy products.</title>
        <authorList>
            <person name="Wenning M."/>
            <person name="Breitenwieser F."/>
            <person name="Huptas C."/>
            <person name="von Neubeck M."/>
            <person name="Busse H.-J."/>
            <person name="Scherer S."/>
        </authorList>
    </citation>
    <scope>NUCLEOTIDE SEQUENCE [LARGE SCALE GENOMIC DNA]</scope>
    <source>
        <strain evidence="19 20">VG341</strain>
    </source>
</reference>
<evidence type="ECO:0000256" key="8">
    <source>
        <dbReference type="ARBA" id="ARBA00022741"/>
    </source>
</evidence>
<dbReference type="InterPro" id="IPR050428">
    <property type="entry name" value="TCS_sensor_his_kinase"/>
</dbReference>
<sequence>MRWLLGAPQRWWSRSLSIRVVTSSVAAALLVFGATGWLLVSTSSRGILEAKSRQSVSEASAVLESMQGGLRDADLRTSSVNERLTELGRGAANRGSVGNQYEVVISGPVSDITSAGVSVASVPDSIRAAVRDGGQDLYTTPTAVVFTDGRETKPGLVVGGALMASGSGRYPVYFIFSMEQEQQTLAVVQQSSLAAAVVFVPLITAIMYLISLQALRPIRGAREASERIAAGNLDERMTISGTDDLAGLGRSMNHMADELGRKIQQLENLSLVQRQFVSDVSHELRTPLTTVRMADDLLHDARATFDPVTARAAELLHRELDRFESLLTELLEISRFDAGAAELMIDEVDMVDLVTTEVRAQDALADSYRTTVVLDVPAQARIKADPRRVRRIISNLVSNAIEHGEGNDVVVTVRMGDDAVAVTVRDHGVGFSAVQAHQVFQRFWRADPSRQRTVGGSGLGLSIALEDAQLHGGWLNAWGRVGRGAQFRLTLPLAPGEPLSGSPLSAVPKDVEGSWPRS</sequence>
<keyword evidence="12" id="KW-0902">Two-component regulatory system</keyword>
<keyword evidence="10" id="KW-0067">ATP-binding</keyword>
<dbReference type="Gene3D" id="6.10.340.10">
    <property type="match status" value="1"/>
</dbReference>
<dbReference type="Gene3D" id="1.10.287.130">
    <property type="match status" value="1"/>
</dbReference>
<dbReference type="InterPro" id="IPR036890">
    <property type="entry name" value="HATPase_C_sf"/>
</dbReference>
<evidence type="ECO:0000313" key="19">
    <source>
        <dbReference type="EMBL" id="RXW33678.1"/>
    </source>
</evidence>
<dbReference type="InterPro" id="IPR003594">
    <property type="entry name" value="HATPase_dom"/>
</dbReference>
<keyword evidence="4" id="KW-1003">Cell membrane</keyword>
<dbReference type="InterPro" id="IPR003661">
    <property type="entry name" value="HisK_dim/P_dom"/>
</dbReference>
<dbReference type="Gene3D" id="3.30.565.10">
    <property type="entry name" value="Histidine kinase-like ATPase, C-terminal domain"/>
    <property type="match status" value="1"/>
</dbReference>
<dbReference type="PANTHER" id="PTHR45436">
    <property type="entry name" value="SENSOR HISTIDINE KINASE YKOH"/>
    <property type="match status" value="1"/>
</dbReference>
<feature type="domain" description="HAMP" evidence="18">
    <location>
        <begin position="212"/>
        <end position="264"/>
    </location>
</feature>
<dbReference type="FunFam" id="1.10.287.130:FF:000010">
    <property type="entry name" value="Two-component sensor histidine kinase"/>
    <property type="match status" value="1"/>
</dbReference>
<keyword evidence="5" id="KW-0597">Phosphoprotein</keyword>
<evidence type="ECO:0000256" key="6">
    <source>
        <dbReference type="ARBA" id="ARBA00022679"/>
    </source>
</evidence>
<evidence type="ECO:0000256" key="1">
    <source>
        <dbReference type="ARBA" id="ARBA00000085"/>
    </source>
</evidence>
<comment type="catalytic activity">
    <reaction evidence="1">
        <text>ATP + protein L-histidine = ADP + protein N-phospho-L-histidine.</text>
        <dbReference type="EC" id="2.7.13.3"/>
    </reaction>
</comment>
<dbReference type="AlphaFoldDB" id="A0A4V1Q7T2"/>
<evidence type="ECO:0000256" key="13">
    <source>
        <dbReference type="ARBA" id="ARBA00023136"/>
    </source>
</evidence>
<dbReference type="GO" id="GO:0000155">
    <property type="term" value="F:phosphorelay sensor kinase activity"/>
    <property type="evidence" value="ECO:0007669"/>
    <property type="project" value="InterPro"/>
</dbReference>
<dbReference type="CDD" id="cd00075">
    <property type="entry name" value="HATPase"/>
    <property type="match status" value="1"/>
</dbReference>
<feature type="region of interest" description="Disordered" evidence="15">
    <location>
        <begin position="499"/>
        <end position="518"/>
    </location>
</feature>
<evidence type="ECO:0000256" key="10">
    <source>
        <dbReference type="ARBA" id="ARBA00022840"/>
    </source>
</evidence>
<protein>
    <recommendedName>
        <fullName evidence="14">Sensor histidine kinase MtrB</fullName>
        <ecNumber evidence="3">2.7.13.3</ecNumber>
    </recommendedName>
</protein>
<gene>
    <name evidence="19" type="ORF">C1706_00215</name>
</gene>
<dbReference type="PROSITE" id="PS50109">
    <property type="entry name" value="HIS_KIN"/>
    <property type="match status" value="1"/>
</dbReference>
<dbReference type="CDD" id="cd06225">
    <property type="entry name" value="HAMP"/>
    <property type="match status" value="1"/>
</dbReference>
<evidence type="ECO:0000256" key="7">
    <source>
        <dbReference type="ARBA" id="ARBA00022692"/>
    </source>
</evidence>
<evidence type="ECO:0000256" key="9">
    <source>
        <dbReference type="ARBA" id="ARBA00022777"/>
    </source>
</evidence>
<evidence type="ECO:0000256" key="2">
    <source>
        <dbReference type="ARBA" id="ARBA00004651"/>
    </source>
</evidence>
<evidence type="ECO:0000259" key="18">
    <source>
        <dbReference type="PROSITE" id="PS50885"/>
    </source>
</evidence>
<evidence type="ECO:0000256" key="3">
    <source>
        <dbReference type="ARBA" id="ARBA00012438"/>
    </source>
</evidence>
<dbReference type="InterPro" id="IPR005467">
    <property type="entry name" value="His_kinase_dom"/>
</dbReference>
<evidence type="ECO:0000256" key="14">
    <source>
        <dbReference type="ARBA" id="ARBA00035305"/>
    </source>
</evidence>
<dbReference type="SUPFAM" id="SSF47384">
    <property type="entry name" value="Homodimeric domain of signal transducing histidine kinase"/>
    <property type="match status" value="1"/>
</dbReference>
<feature type="domain" description="Histidine kinase" evidence="17">
    <location>
        <begin position="279"/>
        <end position="495"/>
    </location>
</feature>
<dbReference type="SUPFAM" id="SSF55874">
    <property type="entry name" value="ATPase domain of HSP90 chaperone/DNA topoisomerase II/histidine kinase"/>
    <property type="match status" value="1"/>
</dbReference>
<organism evidence="19 20">
    <name type="scientific">Propioniciclava flava</name>
    <dbReference type="NCBI Taxonomy" id="2072026"/>
    <lineage>
        <taxon>Bacteria</taxon>
        <taxon>Bacillati</taxon>
        <taxon>Actinomycetota</taxon>
        <taxon>Actinomycetes</taxon>
        <taxon>Propionibacteriales</taxon>
        <taxon>Propionibacteriaceae</taxon>
        <taxon>Propioniciclava</taxon>
    </lineage>
</organism>
<keyword evidence="8" id="KW-0547">Nucleotide-binding</keyword>
<dbReference type="GO" id="GO:0005886">
    <property type="term" value="C:plasma membrane"/>
    <property type="evidence" value="ECO:0007669"/>
    <property type="project" value="UniProtKB-SubCell"/>
</dbReference>
<evidence type="ECO:0000256" key="5">
    <source>
        <dbReference type="ARBA" id="ARBA00022553"/>
    </source>
</evidence>
<dbReference type="Proteomes" id="UP000290624">
    <property type="component" value="Unassembled WGS sequence"/>
</dbReference>
<dbReference type="PRINTS" id="PR00344">
    <property type="entry name" value="BCTRLSENSOR"/>
</dbReference>
<evidence type="ECO:0000256" key="11">
    <source>
        <dbReference type="ARBA" id="ARBA00022989"/>
    </source>
</evidence>
<dbReference type="GO" id="GO:0005524">
    <property type="term" value="F:ATP binding"/>
    <property type="evidence" value="ECO:0007669"/>
    <property type="project" value="UniProtKB-KW"/>
</dbReference>
<accession>A0A4V1Q7T2</accession>
<comment type="subcellular location">
    <subcellularLocation>
        <location evidence="2">Cell membrane</location>
        <topology evidence="2">Multi-pass membrane protein</topology>
    </subcellularLocation>
</comment>
<dbReference type="PANTHER" id="PTHR45436:SF5">
    <property type="entry name" value="SENSOR HISTIDINE KINASE TRCS"/>
    <property type="match status" value="1"/>
</dbReference>
<keyword evidence="11 16" id="KW-1133">Transmembrane helix</keyword>
<dbReference type="InterPro" id="IPR004358">
    <property type="entry name" value="Sig_transdc_His_kin-like_C"/>
</dbReference>
<dbReference type="SMART" id="SM00387">
    <property type="entry name" value="HATPase_c"/>
    <property type="match status" value="1"/>
</dbReference>
<dbReference type="NCBIfam" id="NF040691">
    <property type="entry name" value="MtrAB_MtrB"/>
    <property type="match status" value="1"/>
</dbReference>
<comment type="caution">
    <text evidence="19">The sequence shown here is derived from an EMBL/GenBank/DDBJ whole genome shotgun (WGS) entry which is preliminary data.</text>
</comment>
<dbReference type="EC" id="2.7.13.3" evidence="3"/>
<evidence type="ECO:0000256" key="16">
    <source>
        <dbReference type="SAM" id="Phobius"/>
    </source>
</evidence>
<dbReference type="SMART" id="SM00388">
    <property type="entry name" value="HisKA"/>
    <property type="match status" value="1"/>
</dbReference>
<dbReference type="PROSITE" id="PS50885">
    <property type="entry name" value="HAMP"/>
    <property type="match status" value="1"/>
</dbReference>
<dbReference type="OrthoDB" id="9786919at2"/>
<dbReference type="InterPro" id="IPR047669">
    <property type="entry name" value="MtrAB_MtrB"/>
</dbReference>
<dbReference type="Pfam" id="PF00512">
    <property type="entry name" value="HisKA"/>
    <property type="match status" value="1"/>
</dbReference>
<dbReference type="InterPro" id="IPR036097">
    <property type="entry name" value="HisK_dim/P_sf"/>
</dbReference>
<feature type="transmembrane region" description="Helical" evidence="16">
    <location>
        <begin position="20"/>
        <end position="40"/>
    </location>
</feature>
<dbReference type="CDD" id="cd00082">
    <property type="entry name" value="HisKA"/>
    <property type="match status" value="1"/>
</dbReference>
<dbReference type="EMBL" id="PPCV01000001">
    <property type="protein sequence ID" value="RXW33678.1"/>
    <property type="molecule type" value="Genomic_DNA"/>
</dbReference>
<evidence type="ECO:0000313" key="20">
    <source>
        <dbReference type="Proteomes" id="UP000290624"/>
    </source>
</evidence>
<evidence type="ECO:0000256" key="12">
    <source>
        <dbReference type="ARBA" id="ARBA00023012"/>
    </source>
</evidence>